<dbReference type="SUPFAM" id="SSF56672">
    <property type="entry name" value="DNA/RNA polymerases"/>
    <property type="match status" value="1"/>
</dbReference>
<gene>
    <name evidence="4" type="ORF">EUX98_g9656</name>
</gene>
<dbReference type="EMBL" id="SGPM01000992">
    <property type="protein sequence ID" value="THH14019.1"/>
    <property type="molecule type" value="Genomic_DNA"/>
</dbReference>
<dbReference type="GO" id="GO:0015074">
    <property type="term" value="P:DNA integration"/>
    <property type="evidence" value="ECO:0007669"/>
    <property type="project" value="InterPro"/>
</dbReference>
<feature type="compositionally biased region" description="Basic residues" evidence="3">
    <location>
        <begin position="309"/>
        <end position="318"/>
    </location>
</feature>
<dbReference type="GO" id="GO:0006310">
    <property type="term" value="P:DNA recombination"/>
    <property type="evidence" value="ECO:0007669"/>
    <property type="project" value="UniProtKB-KW"/>
</dbReference>
<evidence type="ECO:0000313" key="5">
    <source>
        <dbReference type="Proteomes" id="UP000308730"/>
    </source>
</evidence>
<reference evidence="4 5" key="1">
    <citation type="submission" date="2019-02" db="EMBL/GenBank/DDBJ databases">
        <title>Genome sequencing of the rare red list fungi Antrodiella citrinella (Flaviporus citrinellus).</title>
        <authorList>
            <person name="Buettner E."/>
            <person name="Kellner H."/>
        </authorList>
    </citation>
    <scope>NUCLEOTIDE SEQUENCE [LARGE SCALE GENOMIC DNA]</scope>
    <source>
        <strain evidence="4 5">DSM 108506</strain>
    </source>
</reference>
<name>A0A4S4LP74_9APHY</name>
<feature type="region of interest" description="Disordered" evidence="3">
    <location>
        <begin position="291"/>
        <end position="323"/>
    </location>
</feature>
<keyword evidence="1" id="KW-0238">DNA-binding</keyword>
<dbReference type="SUPFAM" id="SSF47823">
    <property type="entry name" value="lambda integrase-like, N-terminal domain"/>
    <property type="match status" value="1"/>
</dbReference>
<dbReference type="GO" id="GO:0003677">
    <property type="term" value="F:DNA binding"/>
    <property type="evidence" value="ECO:0007669"/>
    <property type="project" value="UniProtKB-KW"/>
</dbReference>
<protein>
    <recommendedName>
        <fullName evidence="6">Reverse transcriptase domain-containing protein</fullName>
    </recommendedName>
</protein>
<evidence type="ECO:0008006" key="6">
    <source>
        <dbReference type="Google" id="ProtNLM"/>
    </source>
</evidence>
<dbReference type="InterPro" id="IPR011010">
    <property type="entry name" value="DNA_brk_join_enz"/>
</dbReference>
<keyword evidence="2" id="KW-0233">DNA recombination</keyword>
<dbReference type="InterPro" id="IPR013762">
    <property type="entry name" value="Integrase-like_cat_sf"/>
</dbReference>
<evidence type="ECO:0000256" key="3">
    <source>
        <dbReference type="SAM" id="MobiDB-lite"/>
    </source>
</evidence>
<organism evidence="4 5">
    <name type="scientific">Antrodiella citrinella</name>
    <dbReference type="NCBI Taxonomy" id="2447956"/>
    <lineage>
        <taxon>Eukaryota</taxon>
        <taxon>Fungi</taxon>
        <taxon>Dikarya</taxon>
        <taxon>Basidiomycota</taxon>
        <taxon>Agaricomycotina</taxon>
        <taxon>Agaricomycetes</taxon>
        <taxon>Polyporales</taxon>
        <taxon>Steccherinaceae</taxon>
        <taxon>Antrodiella</taxon>
    </lineage>
</organism>
<dbReference type="AlphaFoldDB" id="A0A4S4LP74"/>
<dbReference type="SUPFAM" id="SSF56349">
    <property type="entry name" value="DNA breaking-rejoining enzymes"/>
    <property type="match status" value="1"/>
</dbReference>
<dbReference type="OrthoDB" id="3263117at2759"/>
<dbReference type="Gene3D" id="1.10.443.10">
    <property type="entry name" value="Intergrase catalytic core"/>
    <property type="match status" value="1"/>
</dbReference>
<dbReference type="Gene3D" id="1.10.150.130">
    <property type="match status" value="1"/>
</dbReference>
<evidence type="ECO:0000256" key="1">
    <source>
        <dbReference type="ARBA" id="ARBA00023125"/>
    </source>
</evidence>
<evidence type="ECO:0000256" key="2">
    <source>
        <dbReference type="ARBA" id="ARBA00023172"/>
    </source>
</evidence>
<evidence type="ECO:0000313" key="4">
    <source>
        <dbReference type="EMBL" id="THH14019.1"/>
    </source>
</evidence>
<proteinExistence type="predicted"/>
<accession>A0A4S4LP74</accession>
<keyword evidence="5" id="KW-1185">Reference proteome</keyword>
<feature type="non-terminal residue" evidence="4">
    <location>
        <position position="1"/>
    </location>
</feature>
<sequence length="685" mass="75531">VDKAGAPGKYRLVQNCSYKNDEGVSVNSQINSDDFPTRWGTAAQVAKIISTAPLGAQAASLDIDSAFRNIPILPAHKKFLVIQRELGEFFIDHVCPFGIASGPGIQGEPMDAVVDIIEAHDIKPNKKWVDDLINFRFPLGVDPASGAYIYAYGLTDIFRVTAPLGVPWHPKKITDYSHEVVYLGFLWNLETRTVSLPDTKREKYTSKLVKILDGMPERRVSQKDLMSINGTLSHITFVYPHGLSYLTNLCTFIASYPNPSQMSFIPSSFMNNTPSQISAPASASVRLETKKTSSAKHKVAVSSSLPRQLKPRKPRKPKPCNSIDSSSLRPLVLANERLALWTTPYATKFRSDLASGLSHNATSKLFSVMLSSLDSSTRKNYGAGLLRFTQFCDCLKVAENDRMPASDALLAAFVAEWSGSVARTTVDTWLAGLGFWHSLNGAPWNGGKMLKATCTAVAKTQPTKKPKRPPVMLEHMHALRAGLDLTDSFDAAVLGELVIPSTNTFNPSKHVSKAAAIGYHALPNRKEYASFHIPWTKTTKQAGADIVATENDDATSAITALRHHQNTNHAVPSSAPLFAFETADQQGWAPMTKPWFLDRCNEVWNDAGLELLTGHCFRIGGATELLLRGTHPDIVATQGGWKSRAFLEYWRKIESILPLFISQSFDKSRLQLVQTSMDAFKKKYH</sequence>
<comment type="caution">
    <text evidence="4">The sequence shown here is derived from an EMBL/GenBank/DDBJ whole genome shotgun (WGS) entry which is preliminary data.</text>
</comment>
<dbReference type="Proteomes" id="UP000308730">
    <property type="component" value="Unassembled WGS sequence"/>
</dbReference>
<dbReference type="PANTHER" id="PTHR33050">
    <property type="entry name" value="REVERSE TRANSCRIPTASE DOMAIN-CONTAINING PROTEIN"/>
    <property type="match status" value="1"/>
</dbReference>
<dbReference type="InterPro" id="IPR052055">
    <property type="entry name" value="Hepadnavirus_pol/RT"/>
</dbReference>
<dbReference type="InterPro" id="IPR043502">
    <property type="entry name" value="DNA/RNA_pol_sf"/>
</dbReference>
<dbReference type="InterPro" id="IPR010998">
    <property type="entry name" value="Integrase_recombinase_N"/>
</dbReference>
<dbReference type="PANTHER" id="PTHR33050:SF7">
    <property type="entry name" value="RIBONUCLEASE H"/>
    <property type="match status" value="1"/>
</dbReference>